<gene>
    <name evidence="9" type="ORF">AGERDE_LOCUS5208</name>
</gene>
<dbReference type="InterPro" id="IPR058564">
    <property type="entry name" value="TPR_TRAPPC9_Trs120"/>
</dbReference>
<dbReference type="InterPro" id="IPR058565">
    <property type="entry name" value="Ig_TRAPPC9_Trs120_1st"/>
</dbReference>
<dbReference type="Pfam" id="PF26251">
    <property type="entry name" value="TPR_TRAPPC9-Trs120"/>
    <property type="match status" value="1"/>
</dbReference>
<dbReference type="InterPro" id="IPR058563">
    <property type="entry name" value="Trs120_TRAPPC9_N"/>
</dbReference>
<dbReference type="Pfam" id="PF26283">
    <property type="entry name" value="Ig_TRAPPC9-Trs120_4th"/>
    <property type="match status" value="1"/>
</dbReference>
<dbReference type="InterPro" id="IPR058568">
    <property type="entry name" value="Ig_TRAPPC9_Trs120_4th"/>
</dbReference>
<sequence length="1311" mass="147255">ALGRIRVLLVPVHPIKASVFQKHVELVKKFGVVKLGDVTPDMRGVQKTMFSAQAFHEGQLHFNFATRYETEHAYLEEFQLHRKIFGVIGIMDCQEWSNLPDGYSKFSEILKTYPTAIAHRCFAFNPAETQPDDTKGLIMIPNVGNMGFYMSTMICDFASDILTEFGNVAAAIEKKSIIDSPKIPSSNSQNSLPTPQTRHTLPITTTSYLVPELKAPPQLPLTPPSTAMTTAAMGGTTPGVNTKDNLYHSRTFSSTSLANFASQAAMVPSSVADLKLKRRTPGRVQKLIADLYLMSGRLPDAVTHYYNAIDTTRNNSDYLWQAAAIEGLCVALILLAYLHADIGPQVLQAPPSPNTNPPSSPSSPIVPKPLWADITEKYLNVITLYAKTSNSAYNQVPPLVYTESCLKLAKMLSNIWIVGQWGDDALKLIVHGGPPPEKGLSEKWGLSQVSGVTRVEIAQWAMKGYGAFVEEMSITEQIYIATTMASIFSTINFRRKHAFFLRQTALLIVPLLAKPPNSPSPPTNLLLEGGDAGILSCIAKFTDIYGVGDDVKLEKSSASPMLDDEPLLNFGWPEIQIDVLKDAISLSEAIPDLSSSIKYTTRLLRKLFLHLPKEEQHRLTISLPRIVASAKKQGLEMDIKYWGMNIVRGIEVCRPTSRKIPYPHSKKLFSTSEEPIETVDTIFIYNPRGKKIPETVQTHLVANETAYFMVTLANPFAVDLEIQSISISTNGINFKPNIMSTSIPANTSVTLRLSGTPKEAGELVIRGCKIKVYGCSEQEFCIKLYLFEILSSGLAVIDHHRRVDSQCSTSSTATTTSTALTTPTQGEHDLDFLKVEIISDQPLIKIKSTSLMHSAIMLFEGEKTEMTIKLENIGKTPVDFINLSFHDSTIEKAQAILSSPDLPAEEAYEMELYAYRQPVFSWEQTERKVNLLSNNELILNINVFGKRGCTYGTIQIDYGYIDRPDSVSEDIFYTRQVFYPVLLTVHQHLEPLTMDIMNFKPIVNNGSSIINNNNGHIDKSDQKQIEELLKITRFNEKSELELDNEYCLLTFDIRNVWHIPFDVIFSVDEVDTPSQVNVSTSIQPSATTRIILPIKRITLTESEIMKPIPSLFDKQFVVSKEPKGTKEQERLLLSLFWYREFLLKKITATWEYPIGNQKGTIDIRSLRLNKSMLNILRINEISFFVEIQEAPHVVKLSLNRFRCPVNEFVHIRFVVHNRQEKQAKLCIRIQPVLSYSDGLMEYDLSGRLVWNGLLQTPLPKIDAKSSTIYTLPVCFFSRGDFQFLYHCEDILTRTLYFDSQPLLVEAVDKQQ</sequence>
<evidence type="ECO:0000259" key="7">
    <source>
        <dbReference type="Pfam" id="PF26282"/>
    </source>
</evidence>
<evidence type="ECO:0000259" key="5">
    <source>
        <dbReference type="Pfam" id="PF26251"/>
    </source>
</evidence>
<dbReference type="Pfam" id="PF08626">
    <property type="entry name" value="TRAPPC9-Trs120"/>
    <property type="match status" value="1"/>
</dbReference>
<dbReference type="Proteomes" id="UP000789831">
    <property type="component" value="Unassembled WGS sequence"/>
</dbReference>
<feature type="compositionally biased region" description="Polar residues" evidence="3">
    <location>
        <begin position="189"/>
        <end position="199"/>
    </location>
</feature>
<feature type="domain" description="Trs120/TRAPPC9 TPR region" evidence="5">
    <location>
        <begin position="375"/>
        <end position="633"/>
    </location>
</feature>
<accession>A0A9N9A7M4</accession>
<evidence type="ECO:0000313" key="10">
    <source>
        <dbReference type="Proteomes" id="UP000789831"/>
    </source>
</evidence>
<proteinExistence type="predicted"/>
<comment type="caution">
    <text evidence="9">The sequence shown here is derived from an EMBL/GenBank/DDBJ whole genome shotgun (WGS) entry which is preliminary data.</text>
</comment>
<evidence type="ECO:0000259" key="8">
    <source>
        <dbReference type="Pfam" id="PF26283"/>
    </source>
</evidence>
<evidence type="ECO:0000256" key="3">
    <source>
        <dbReference type="SAM" id="MobiDB-lite"/>
    </source>
</evidence>
<feature type="domain" description="Trs120/TRAPPC9 fourth Ig-like" evidence="8">
    <location>
        <begin position="1191"/>
        <end position="1306"/>
    </location>
</feature>
<evidence type="ECO:0000256" key="1">
    <source>
        <dbReference type="ARBA" id="ARBA00004555"/>
    </source>
</evidence>
<keyword evidence="2" id="KW-0333">Golgi apparatus</keyword>
<reference evidence="9" key="1">
    <citation type="submission" date="2021-06" db="EMBL/GenBank/DDBJ databases">
        <authorList>
            <person name="Kallberg Y."/>
            <person name="Tangrot J."/>
            <person name="Rosling A."/>
        </authorList>
    </citation>
    <scope>NUCLEOTIDE SEQUENCE</scope>
    <source>
        <strain evidence="9">MT106</strain>
    </source>
</reference>
<dbReference type="InterPro" id="IPR013935">
    <property type="entry name" value="Trs120_TRAPPC9"/>
</dbReference>
<feature type="region of interest" description="Disordered" evidence="3">
    <location>
        <begin position="180"/>
        <end position="199"/>
    </location>
</feature>
<dbReference type="Pfam" id="PF26282">
    <property type="entry name" value="Ig_TRAPPC9-Trs120_3rd"/>
    <property type="match status" value="1"/>
</dbReference>
<dbReference type="PANTHER" id="PTHR21512:SF5">
    <property type="entry name" value="TRAFFICKING PROTEIN PARTICLE COMPLEX SUBUNIT 9"/>
    <property type="match status" value="1"/>
</dbReference>
<feature type="domain" description="Trs120/TRAPPC9 N-terminal" evidence="4">
    <location>
        <begin position="4"/>
        <end position="342"/>
    </location>
</feature>
<comment type="subcellular location">
    <subcellularLocation>
        <location evidence="1">Golgi apparatus</location>
    </subcellularLocation>
</comment>
<evidence type="ECO:0000313" key="9">
    <source>
        <dbReference type="EMBL" id="CAG8520418.1"/>
    </source>
</evidence>
<dbReference type="OrthoDB" id="27962at2759"/>
<dbReference type="Pfam" id="PF26254">
    <property type="entry name" value="Ig_TRAPPC9-Trs120_1st"/>
    <property type="match status" value="1"/>
</dbReference>
<name>A0A9N9A7M4_9GLOM</name>
<feature type="non-terminal residue" evidence="9">
    <location>
        <position position="1311"/>
    </location>
</feature>
<organism evidence="9 10">
    <name type="scientific">Ambispora gerdemannii</name>
    <dbReference type="NCBI Taxonomy" id="144530"/>
    <lineage>
        <taxon>Eukaryota</taxon>
        <taxon>Fungi</taxon>
        <taxon>Fungi incertae sedis</taxon>
        <taxon>Mucoromycota</taxon>
        <taxon>Glomeromycotina</taxon>
        <taxon>Glomeromycetes</taxon>
        <taxon>Archaeosporales</taxon>
        <taxon>Ambisporaceae</taxon>
        <taxon>Ambispora</taxon>
    </lineage>
</organism>
<dbReference type="EMBL" id="CAJVPL010000675">
    <property type="protein sequence ID" value="CAG8520418.1"/>
    <property type="molecule type" value="Genomic_DNA"/>
</dbReference>
<dbReference type="Pfam" id="PF26280">
    <property type="entry name" value="Ig_TRAPPC9-Trs120_2nd"/>
    <property type="match status" value="1"/>
</dbReference>
<feature type="domain" description="Trs120/TRAPPC9 third Ig-like" evidence="7">
    <location>
        <begin position="1007"/>
        <end position="1177"/>
    </location>
</feature>
<evidence type="ECO:0000256" key="2">
    <source>
        <dbReference type="ARBA" id="ARBA00023034"/>
    </source>
</evidence>
<evidence type="ECO:0000259" key="4">
    <source>
        <dbReference type="Pfam" id="PF08626"/>
    </source>
</evidence>
<protein>
    <submittedName>
        <fullName evidence="9">10913_t:CDS:1</fullName>
    </submittedName>
</protein>
<feature type="domain" description="Trs120/TRAPPC9 first Ig-like" evidence="6">
    <location>
        <begin position="647"/>
        <end position="838"/>
    </location>
</feature>
<dbReference type="PANTHER" id="PTHR21512">
    <property type="entry name" value="TRAFFICKING PROTEIN PARTICLE COMPLEX SUBUNIT 9"/>
    <property type="match status" value="1"/>
</dbReference>
<dbReference type="GO" id="GO:0005802">
    <property type="term" value="C:trans-Golgi network"/>
    <property type="evidence" value="ECO:0007669"/>
    <property type="project" value="TreeGrafter"/>
</dbReference>
<evidence type="ECO:0000259" key="6">
    <source>
        <dbReference type="Pfam" id="PF26254"/>
    </source>
</evidence>
<keyword evidence="10" id="KW-1185">Reference proteome</keyword>
<dbReference type="InterPro" id="IPR058567">
    <property type="entry name" value="Ig_TRAPPC9_Trs120_3rd"/>
</dbReference>